<organism evidence="1 2">
    <name type="scientific">Cephalotus follicularis</name>
    <name type="common">Albany pitcher plant</name>
    <dbReference type="NCBI Taxonomy" id="3775"/>
    <lineage>
        <taxon>Eukaryota</taxon>
        <taxon>Viridiplantae</taxon>
        <taxon>Streptophyta</taxon>
        <taxon>Embryophyta</taxon>
        <taxon>Tracheophyta</taxon>
        <taxon>Spermatophyta</taxon>
        <taxon>Magnoliopsida</taxon>
        <taxon>eudicotyledons</taxon>
        <taxon>Gunneridae</taxon>
        <taxon>Pentapetalae</taxon>
        <taxon>rosids</taxon>
        <taxon>fabids</taxon>
        <taxon>Oxalidales</taxon>
        <taxon>Cephalotaceae</taxon>
        <taxon>Cephalotus</taxon>
    </lineage>
</organism>
<keyword evidence="2" id="KW-1185">Reference proteome</keyword>
<gene>
    <name evidence="1" type="ORF">CFOL_v3_00114</name>
</gene>
<dbReference type="Proteomes" id="UP000187406">
    <property type="component" value="Unassembled WGS sequence"/>
</dbReference>
<name>A0A1Q3ALX8_CEPFO</name>
<protein>
    <submittedName>
        <fullName evidence="1">Uncharacterized protein</fullName>
    </submittedName>
</protein>
<evidence type="ECO:0000313" key="2">
    <source>
        <dbReference type="Proteomes" id="UP000187406"/>
    </source>
</evidence>
<comment type="caution">
    <text evidence="1">The sequence shown here is derived from an EMBL/GenBank/DDBJ whole genome shotgun (WGS) entry which is preliminary data.</text>
</comment>
<sequence length="117" mass="12531">MATAISFCLCDPTSIISTKTGIPPSSTNALLASVTDTKTLATNADLSTMFDPKSAINSTNGFMIPAWTALILFSLTEHNEYRAVDASFFPRKPPLSKRFTSNGIAPDRPIATLFSSI</sequence>
<dbReference type="InParanoid" id="A0A1Q3ALX8"/>
<evidence type="ECO:0000313" key="1">
    <source>
        <dbReference type="EMBL" id="GAV56572.1"/>
    </source>
</evidence>
<proteinExistence type="predicted"/>
<reference evidence="2" key="1">
    <citation type="submission" date="2016-04" db="EMBL/GenBank/DDBJ databases">
        <title>Cephalotus genome sequencing.</title>
        <authorList>
            <person name="Fukushima K."/>
            <person name="Hasebe M."/>
            <person name="Fang X."/>
        </authorList>
    </citation>
    <scope>NUCLEOTIDE SEQUENCE [LARGE SCALE GENOMIC DNA]</scope>
    <source>
        <strain evidence="2">cv. St1</strain>
    </source>
</reference>
<dbReference type="AlphaFoldDB" id="A0A1Q3ALX8"/>
<dbReference type="EMBL" id="BDDD01000003">
    <property type="protein sequence ID" value="GAV56572.1"/>
    <property type="molecule type" value="Genomic_DNA"/>
</dbReference>
<dbReference type="OrthoDB" id="10600568at2759"/>
<accession>A0A1Q3ALX8</accession>